<dbReference type="Gene3D" id="3.30.420.150">
    <property type="entry name" value="Exopolyphosphatase. Domain 2"/>
    <property type="match status" value="1"/>
</dbReference>
<dbReference type="PANTHER" id="PTHR30005">
    <property type="entry name" value="EXOPOLYPHOSPHATASE"/>
    <property type="match status" value="1"/>
</dbReference>
<dbReference type="GO" id="GO:0016462">
    <property type="term" value="F:pyrophosphatase activity"/>
    <property type="evidence" value="ECO:0007669"/>
    <property type="project" value="TreeGrafter"/>
</dbReference>
<dbReference type="InterPro" id="IPR050273">
    <property type="entry name" value="GppA/Ppx_hydrolase"/>
</dbReference>
<feature type="domain" description="Ppx/GppA phosphatase N-terminal" evidence="2">
    <location>
        <begin position="16"/>
        <end position="299"/>
    </location>
</feature>
<dbReference type="SUPFAM" id="SSF53067">
    <property type="entry name" value="Actin-like ATPase domain"/>
    <property type="match status" value="2"/>
</dbReference>
<sequence>MRKAVVDVGSNSVLLVVEERREGVWRPVFESSEVTGLGEGTRDSGMLGEEPMARTLAALRRAWVRASAKGVAHPQAGATMAVRIARNRAEFLRRAEAQGTPFLVLTGEEEAQLGFLSVALDPCFAQATRLSIVDVGGHSTELVTAEARGGVWTTKLRRSLPIGTLGLVGGGLCDDVPGPALILRACQEIDDAIGSVYMPGEAGEVVTLGATGTNLASIREGLSKWEPARIHGTKLALDEISAAAGRLFGLTIAERALLKGIEHGRERTLLAGALILERALIAMGVEGCKVSVRGWRHALLELGLGAVRKESSAAWEKA</sequence>
<dbReference type="CDD" id="cd24054">
    <property type="entry name" value="ASKHA_NBD_AaPPX-GppA_MtPPX2-like"/>
    <property type="match status" value="1"/>
</dbReference>
<evidence type="ECO:0000259" key="2">
    <source>
        <dbReference type="Pfam" id="PF02541"/>
    </source>
</evidence>
<evidence type="ECO:0000313" key="3">
    <source>
        <dbReference type="EMBL" id="MBI1755591.1"/>
    </source>
</evidence>
<dbReference type="Pfam" id="PF02541">
    <property type="entry name" value="Ppx-GppA"/>
    <property type="match status" value="1"/>
</dbReference>
<gene>
    <name evidence="3" type="ORF">HYR64_00600</name>
</gene>
<dbReference type="AlphaFoldDB" id="A0A931LYN9"/>
<dbReference type="InterPro" id="IPR043129">
    <property type="entry name" value="ATPase_NBD"/>
</dbReference>
<organism evidence="3 4">
    <name type="scientific">Fimbriimonas ginsengisoli</name>
    <dbReference type="NCBI Taxonomy" id="1005039"/>
    <lineage>
        <taxon>Bacteria</taxon>
        <taxon>Bacillati</taxon>
        <taxon>Armatimonadota</taxon>
        <taxon>Fimbriimonadia</taxon>
        <taxon>Fimbriimonadales</taxon>
        <taxon>Fimbriimonadaceae</taxon>
        <taxon>Fimbriimonas</taxon>
    </lineage>
</organism>
<reference evidence="3" key="1">
    <citation type="submission" date="2020-07" db="EMBL/GenBank/DDBJ databases">
        <title>Huge and variable diversity of episymbiotic CPR bacteria and DPANN archaea in groundwater ecosystems.</title>
        <authorList>
            <person name="He C.Y."/>
            <person name="Keren R."/>
            <person name="Whittaker M."/>
            <person name="Farag I.F."/>
            <person name="Doudna J."/>
            <person name="Cate J.H.D."/>
            <person name="Banfield J.F."/>
        </authorList>
    </citation>
    <scope>NUCLEOTIDE SEQUENCE</scope>
    <source>
        <strain evidence="3">NC_groundwater_17_Pr7_B-0.1um_64_12</strain>
    </source>
</reference>
<dbReference type="Gene3D" id="3.30.420.40">
    <property type="match status" value="1"/>
</dbReference>
<dbReference type="InterPro" id="IPR003695">
    <property type="entry name" value="Ppx_GppA_N"/>
</dbReference>
<comment type="caution">
    <text evidence="3">The sequence shown here is derived from an EMBL/GenBank/DDBJ whole genome shotgun (WGS) entry which is preliminary data.</text>
</comment>
<name>A0A931LYN9_FIMGI</name>
<dbReference type="Proteomes" id="UP000727962">
    <property type="component" value="Unassembled WGS sequence"/>
</dbReference>
<dbReference type="EMBL" id="JACOSL010000004">
    <property type="protein sequence ID" value="MBI1755591.1"/>
    <property type="molecule type" value="Genomic_DNA"/>
</dbReference>
<evidence type="ECO:0000313" key="4">
    <source>
        <dbReference type="Proteomes" id="UP000727962"/>
    </source>
</evidence>
<comment type="similarity">
    <text evidence="1">Belongs to the GppA/Ppx family.</text>
</comment>
<accession>A0A931LYN9</accession>
<proteinExistence type="inferred from homology"/>
<dbReference type="PANTHER" id="PTHR30005:SF0">
    <property type="entry name" value="RETROGRADE REGULATION PROTEIN 2"/>
    <property type="match status" value="1"/>
</dbReference>
<evidence type="ECO:0000256" key="1">
    <source>
        <dbReference type="ARBA" id="ARBA00007125"/>
    </source>
</evidence>
<protein>
    <recommendedName>
        <fullName evidence="2">Ppx/GppA phosphatase N-terminal domain-containing protein</fullName>
    </recommendedName>
</protein>